<dbReference type="Proteomes" id="UP000029500">
    <property type="component" value="Chromosome"/>
</dbReference>
<dbReference type="HOGENOM" id="CLU_052486_2_0_9"/>
<dbReference type="PANTHER" id="PTHR10091">
    <property type="entry name" value="ALDOSE-1-EPIMERASE"/>
    <property type="match status" value="1"/>
</dbReference>
<dbReference type="GO" id="GO:0005737">
    <property type="term" value="C:cytoplasm"/>
    <property type="evidence" value="ECO:0007669"/>
    <property type="project" value="TreeGrafter"/>
</dbReference>
<evidence type="ECO:0000313" key="2">
    <source>
        <dbReference type="Proteomes" id="UP000029500"/>
    </source>
</evidence>
<dbReference type="STRING" id="189425.PGRAT_27130"/>
<dbReference type="InterPro" id="IPR011013">
    <property type="entry name" value="Gal_mutarotase_sf_dom"/>
</dbReference>
<dbReference type="GO" id="GO:0004034">
    <property type="term" value="F:aldose 1-epimerase activity"/>
    <property type="evidence" value="ECO:0007669"/>
    <property type="project" value="TreeGrafter"/>
</dbReference>
<proteinExistence type="predicted"/>
<dbReference type="GO" id="GO:0030246">
    <property type="term" value="F:carbohydrate binding"/>
    <property type="evidence" value="ECO:0007669"/>
    <property type="project" value="InterPro"/>
</dbReference>
<dbReference type="Pfam" id="PF01263">
    <property type="entry name" value="Aldose_epim"/>
    <property type="match status" value="1"/>
</dbReference>
<reference evidence="1 2" key="1">
    <citation type="submission" date="2014-08" db="EMBL/GenBank/DDBJ databases">
        <title>Comparative genomics of the Paenibacillus odorifer group.</title>
        <authorList>
            <person name="den Bakker H.C."/>
            <person name="Tsai Y.-C."/>
            <person name="Martin N."/>
            <person name="Korlach J."/>
            <person name="Wiedmann M."/>
        </authorList>
    </citation>
    <scope>NUCLEOTIDE SEQUENCE [LARGE SCALE GENOMIC DNA]</scope>
    <source>
        <strain evidence="1 2">DSM 15220</strain>
    </source>
</reference>
<dbReference type="SUPFAM" id="SSF74650">
    <property type="entry name" value="Galactose mutarotase-like"/>
    <property type="match status" value="1"/>
</dbReference>
<evidence type="ECO:0000313" key="1">
    <source>
        <dbReference type="EMBL" id="AIQ70890.1"/>
    </source>
</evidence>
<dbReference type="RefSeq" id="WP_025707481.1">
    <property type="nucleotide sequence ID" value="NZ_CP009287.1"/>
</dbReference>
<gene>
    <name evidence="1" type="ORF">PGRAT_27130</name>
</gene>
<dbReference type="GO" id="GO:0033499">
    <property type="term" value="P:galactose catabolic process via UDP-galactose, Leloir pathway"/>
    <property type="evidence" value="ECO:0007669"/>
    <property type="project" value="TreeGrafter"/>
</dbReference>
<protein>
    <submittedName>
        <fullName evidence="1">Galactose mutarotase</fullName>
    </submittedName>
</protein>
<dbReference type="eggNOG" id="COG2017">
    <property type="taxonomic scope" value="Bacteria"/>
</dbReference>
<dbReference type="GO" id="GO:0006006">
    <property type="term" value="P:glucose metabolic process"/>
    <property type="evidence" value="ECO:0007669"/>
    <property type="project" value="TreeGrafter"/>
</dbReference>
<sequence length="324" mass="37087">MKQVTKGQWGGYDTYILHSRELEVTLLPRLGNNVISLWDHKQNREILRKPEENDLSYYLQKPYHFGMPLLIPPGRIRQGQFQFEGKAYQFEQNAAGGHHIHGLHRTQSWCVSDIEEDEEGCAVTTEFNTADDPRWMEQFPVPLKLEMTFRLQDNRFRQTLKVSHQGTARVPFGIGYHTWFMIDGEPGRWKLKLPAENVYELNDELLTSGNLLPLGELEALNQGLGLQGIKLDTVLRIGDQQPAEAVLTRDDGYVLRYTADQEFFRHWVVYTNGTADQFLCIEPYTWLPDGPNLGKNAAFTGIITLEPRQTIAVSSSLEVVSPEL</sequence>
<dbReference type="InterPro" id="IPR014718">
    <property type="entry name" value="GH-type_carb-bd"/>
</dbReference>
<dbReference type="AlphaFoldDB" id="A0A089MEW8"/>
<keyword evidence="2" id="KW-1185">Reference proteome</keyword>
<dbReference type="InterPro" id="IPR008183">
    <property type="entry name" value="Aldose_1/G6P_1-epimerase"/>
</dbReference>
<organism evidence="1 2">
    <name type="scientific">Paenibacillus graminis</name>
    <dbReference type="NCBI Taxonomy" id="189425"/>
    <lineage>
        <taxon>Bacteria</taxon>
        <taxon>Bacillati</taxon>
        <taxon>Bacillota</taxon>
        <taxon>Bacilli</taxon>
        <taxon>Bacillales</taxon>
        <taxon>Paenibacillaceae</taxon>
        <taxon>Paenibacillus</taxon>
    </lineage>
</organism>
<dbReference type="KEGG" id="pgm:PGRAT_27130"/>
<dbReference type="EMBL" id="CP009287">
    <property type="protein sequence ID" value="AIQ70890.1"/>
    <property type="molecule type" value="Genomic_DNA"/>
</dbReference>
<dbReference type="Gene3D" id="2.70.98.10">
    <property type="match status" value="1"/>
</dbReference>
<dbReference type="OrthoDB" id="9795355at2"/>
<name>A0A089MEW8_9BACL</name>
<accession>A0A089MEW8</accession>
<dbReference type="PANTHER" id="PTHR10091:SF0">
    <property type="entry name" value="GALACTOSE MUTAROTASE"/>
    <property type="match status" value="1"/>
</dbReference>
<dbReference type="CDD" id="cd01081">
    <property type="entry name" value="Aldose_epim"/>
    <property type="match status" value="1"/>
</dbReference>